<name>A0ABN1EVI3_9PROT</name>
<keyword evidence="2" id="KW-1185">Reference proteome</keyword>
<evidence type="ECO:0000313" key="1">
    <source>
        <dbReference type="EMBL" id="GAA0574713.1"/>
    </source>
</evidence>
<proteinExistence type="predicted"/>
<accession>A0ABN1EVI3</accession>
<reference evidence="1 2" key="1">
    <citation type="journal article" date="2019" name="Int. J. Syst. Evol. Microbiol.">
        <title>The Global Catalogue of Microorganisms (GCM) 10K type strain sequencing project: providing services to taxonomists for standard genome sequencing and annotation.</title>
        <authorList>
            <consortium name="The Broad Institute Genomics Platform"/>
            <consortium name="The Broad Institute Genome Sequencing Center for Infectious Disease"/>
            <person name="Wu L."/>
            <person name="Ma J."/>
        </authorList>
    </citation>
    <scope>NUCLEOTIDE SEQUENCE [LARGE SCALE GENOMIC DNA]</scope>
    <source>
        <strain evidence="1 2">JCM 9933</strain>
    </source>
</reference>
<dbReference type="Proteomes" id="UP001501588">
    <property type="component" value="Unassembled WGS sequence"/>
</dbReference>
<dbReference type="EMBL" id="BAAAFZ010000009">
    <property type="protein sequence ID" value="GAA0574713.1"/>
    <property type="molecule type" value="Genomic_DNA"/>
</dbReference>
<protein>
    <submittedName>
        <fullName evidence="1">Uncharacterized protein</fullName>
    </submittedName>
</protein>
<evidence type="ECO:0000313" key="2">
    <source>
        <dbReference type="Proteomes" id="UP001501588"/>
    </source>
</evidence>
<organism evidence="1 2">
    <name type="scientific">Craurococcus roseus</name>
    <dbReference type="NCBI Taxonomy" id="77585"/>
    <lineage>
        <taxon>Bacteria</taxon>
        <taxon>Pseudomonadati</taxon>
        <taxon>Pseudomonadota</taxon>
        <taxon>Alphaproteobacteria</taxon>
        <taxon>Acetobacterales</taxon>
        <taxon>Acetobacteraceae</taxon>
        <taxon>Craurococcus</taxon>
    </lineage>
</organism>
<comment type="caution">
    <text evidence="1">The sequence shown here is derived from an EMBL/GenBank/DDBJ whole genome shotgun (WGS) entry which is preliminary data.</text>
</comment>
<gene>
    <name evidence="1" type="ORF">GCM10009416_11770</name>
</gene>
<sequence length="58" mass="6131">MRDKADHATFEPAKRRNAAADAFGTFTYGMVPTLAGTALTHRPDTPLFPGKGTTAIAP</sequence>